<feature type="region of interest" description="Disordered" evidence="1">
    <location>
        <begin position="29"/>
        <end position="56"/>
    </location>
</feature>
<dbReference type="RefSeq" id="WP_101691083.1">
    <property type="nucleotide sequence ID" value="NZ_JACOPR010000011.1"/>
</dbReference>
<dbReference type="PROSITE" id="PS51257">
    <property type="entry name" value="PROKAR_LIPOPROTEIN"/>
    <property type="match status" value="1"/>
</dbReference>
<feature type="chain" id="PRO_5046779826" description="DUF5666 domain-containing protein" evidence="2">
    <location>
        <begin position="30"/>
        <end position="126"/>
    </location>
</feature>
<proteinExistence type="predicted"/>
<evidence type="ECO:0000256" key="1">
    <source>
        <dbReference type="SAM" id="MobiDB-lite"/>
    </source>
</evidence>
<feature type="signal peptide" evidence="2">
    <location>
        <begin position="1"/>
        <end position="29"/>
    </location>
</feature>
<comment type="caution">
    <text evidence="3">The sequence shown here is derived from an EMBL/GenBank/DDBJ whole genome shotgun (WGS) entry which is preliminary data.</text>
</comment>
<feature type="compositionally biased region" description="Low complexity" evidence="1">
    <location>
        <begin position="37"/>
        <end position="52"/>
    </location>
</feature>
<protein>
    <recommendedName>
        <fullName evidence="5">DUF5666 domain-containing protein</fullName>
    </recommendedName>
</protein>
<reference evidence="3 4" key="1">
    <citation type="submission" date="2020-08" db="EMBL/GenBank/DDBJ databases">
        <title>Genome public.</title>
        <authorList>
            <person name="Liu C."/>
            <person name="Sun Q."/>
        </authorList>
    </citation>
    <scope>NUCLEOTIDE SEQUENCE [LARGE SCALE GENOMIC DNA]</scope>
    <source>
        <strain evidence="3 4">New-38</strain>
    </source>
</reference>
<evidence type="ECO:0000256" key="2">
    <source>
        <dbReference type="SAM" id="SignalP"/>
    </source>
</evidence>
<dbReference type="EMBL" id="JACOPR010000011">
    <property type="protein sequence ID" value="MBC5731872.1"/>
    <property type="molecule type" value="Genomic_DNA"/>
</dbReference>
<gene>
    <name evidence="3" type="ORF">H8S34_13690</name>
</gene>
<name>A0ABR7HWH8_9FIRM</name>
<evidence type="ECO:0008006" key="5">
    <source>
        <dbReference type="Google" id="ProtNLM"/>
    </source>
</evidence>
<accession>A0ABR7HWH8</accession>
<dbReference type="Proteomes" id="UP000660021">
    <property type="component" value="Unassembled WGS sequence"/>
</dbReference>
<sequence length="126" mass="13128">MLRRKVPFLLAGCLVLSLALSSCSIPALGGGTPSPSPSASLPADTPAPSSTPELETETVTGTFYLVDTELDYMVLASGDSYFQFNLNGVDVSHVALGDRVVVTYTGTLDADSEKITADLVSVERAS</sequence>
<keyword evidence="2" id="KW-0732">Signal</keyword>
<evidence type="ECO:0000313" key="4">
    <source>
        <dbReference type="Proteomes" id="UP000660021"/>
    </source>
</evidence>
<organism evidence="3 4">
    <name type="scientific">Pseudoflavonifractor hominis</name>
    <dbReference type="NCBI Taxonomy" id="2763059"/>
    <lineage>
        <taxon>Bacteria</taxon>
        <taxon>Bacillati</taxon>
        <taxon>Bacillota</taxon>
        <taxon>Clostridia</taxon>
        <taxon>Eubacteriales</taxon>
        <taxon>Oscillospiraceae</taxon>
        <taxon>Pseudoflavonifractor</taxon>
    </lineage>
</organism>
<evidence type="ECO:0000313" key="3">
    <source>
        <dbReference type="EMBL" id="MBC5731872.1"/>
    </source>
</evidence>
<keyword evidence="4" id="KW-1185">Reference proteome</keyword>